<organism evidence="3 4">
    <name type="scientific">Marivirga aurantiaca</name>
    <dbReference type="NCBI Taxonomy" id="2802615"/>
    <lineage>
        <taxon>Bacteria</taxon>
        <taxon>Pseudomonadati</taxon>
        <taxon>Bacteroidota</taxon>
        <taxon>Cytophagia</taxon>
        <taxon>Cytophagales</taxon>
        <taxon>Marivirgaceae</taxon>
        <taxon>Marivirga</taxon>
    </lineage>
</organism>
<dbReference type="InterPro" id="IPR041698">
    <property type="entry name" value="Methyltransf_25"/>
</dbReference>
<keyword evidence="4" id="KW-1185">Reference proteome</keyword>
<reference evidence="3" key="1">
    <citation type="submission" date="2021-01" db="EMBL/GenBank/DDBJ databases">
        <title>Marivirga aurantiaca sp. nov., isolated from intertidal surface sediments.</title>
        <authorList>
            <person name="Zhang M."/>
        </authorList>
    </citation>
    <scope>NUCLEOTIDE SEQUENCE</scope>
    <source>
        <strain evidence="3">S37H4</strain>
    </source>
</reference>
<proteinExistence type="predicted"/>
<dbReference type="RefSeq" id="WP_201430705.1">
    <property type="nucleotide sequence ID" value="NZ_JAEQBW010000003.1"/>
</dbReference>
<accession>A0A934WY29</accession>
<evidence type="ECO:0000256" key="1">
    <source>
        <dbReference type="ARBA" id="ARBA00022679"/>
    </source>
</evidence>
<gene>
    <name evidence="3" type="ORF">JKA74_08230</name>
</gene>
<dbReference type="CDD" id="cd02440">
    <property type="entry name" value="AdoMet_MTases"/>
    <property type="match status" value="1"/>
</dbReference>
<keyword evidence="1" id="KW-0808">Transferase</keyword>
<protein>
    <submittedName>
        <fullName evidence="3">Class I SAM-dependent methyltransferase</fullName>
    </submittedName>
</protein>
<evidence type="ECO:0000313" key="3">
    <source>
        <dbReference type="EMBL" id="MBK6265022.1"/>
    </source>
</evidence>
<dbReference type="Gene3D" id="2.20.25.110">
    <property type="entry name" value="S-adenosyl-L-methionine-dependent methyltransferases"/>
    <property type="match status" value="1"/>
</dbReference>
<evidence type="ECO:0000259" key="2">
    <source>
        <dbReference type="Pfam" id="PF13649"/>
    </source>
</evidence>
<dbReference type="AlphaFoldDB" id="A0A934WY29"/>
<comment type="caution">
    <text evidence="3">The sequence shown here is derived from an EMBL/GenBank/DDBJ whole genome shotgun (WGS) entry which is preliminary data.</text>
</comment>
<dbReference type="GO" id="GO:0032259">
    <property type="term" value="P:methylation"/>
    <property type="evidence" value="ECO:0007669"/>
    <property type="project" value="UniProtKB-KW"/>
</dbReference>
<dbReference type="Gene3D" id="3.40.50.150">
    <property type="entry name" value="Vaccinia Virus protein VP39"/>
    <property type="match status" value="1"/>
</dbReference>
<sequence length="247" mass="29112">MVDESKKEWFNEWFDSPYYHILYKDRDEAEARNFIKNLTSFLSIQKNDSVLDVACGKGRHSIYLNQLGFKVDGIDLSKQNIEIAKLSENENLHFEVHDMRHPYRKSHFDFAFNMFTSFGYFEIEQDNQRAISAIADALKSNGIFVLDFLNPYKVINNLVTEEIKEVEGIEFHINRSFDGEHIIKDIAFTDSGKLFHFQEKVKAIRRLSFLDYFRNANLMPLETFGDYSLNEYQPEISNRMIFIAKKL</sequence>
<feature type="domain" description="Methyltransferase" evidence="2">
    <location>
        <begin position="50"/>
        <end position="142"/>
    </location>
</feature>
<evidence type="ECO:0000313" key="4">
    <source>
        <dbReference type="Proteomes" id="UP000611723"/>
    </source>
</evidence>
<dbReference type="InterPro" id="IPR029063">
    <property type="entry name" value="SAM-dependent_MTases_sf"/>
</dbReference>
<dbReference type="GO" id="GO:0008168">
    <property type="term" value="F:methyltransferase activity"/>
    <property type="evidence" value="ECO:0007669"/>
    <property type="project" value="UniProtKB-KW"/>
</dbReference>
<dbReference type="Pfam" id="PF13649">
    <property type="entry name" value="Methyltransf_25"/>
    <property type="match status" value="1"/>
</dbReference>
<dbReference type="PANTHER" id="PTHR43861">
    <property type="entry name" value="TRANS-ACONITATE 2-METHYLTRANSFERASE-RELATED"/>
    <property type="match status" value="1"/>
</dbReference>
<dbReference type="EMBL" id="JAEQBW010000003">
    <property type="protein sequence ID" value="MBK6265022.1"/>
    <property type="molecule type" value="Genomic_DNA"/>
</dbReference>
<name>A0A934WY29_9BACT</name>
<dbReference type="Proteomes" id="UP000611723">
    <property type="component" value="Unassembled WGS sequence"/>
</dbReference>
<dbReference type="SUPFAM" id="SSF53335">
    <property type="entry name" value="S-adenosyl-L-methionine-dependent methyltransferases"/>
    <property type="match status" value="1"/>
</dbReference>
<keyword evidence="3" id="KW-0489">Methyltransferase</keyword>